<name>J7CY09_ENTFC</name>
<dbReference type="HOGENOM" id="CLU_211447_0_0_9"/>
<organism evidence="1 2">
    <name type="scientific">Enterococcus faecium 505</name>
    <dbReference type="NCBI Taxonomy" id="1134806"/>
    <lineage>
        <taxon>Bacteria</taxon>
        <taxon>Bacillati</taxon>
        <taxon>Bacillota</taxon>
        <taxon>Bacilli</taxon>
        <taxon>Lactobacillales</taxon>
        <taxon>Enterococcaceae</taxon>
        <taxon>Enterococcus</taxon>
    </lineage>
</organism>
<protein>
    <submittedName>
        <fullName evidence="1">Uncharacterized protein</fullName>
    </submittedName>
</protein>
<accession>J7CY09</accession>
<evidence type="ECO:0000313" key="2">
    <source>
        <dbReference type="Proteomes" id="UP000006403"/>
    </source>
</evidence>
<dbReference type="PATRIC" id="fig|1134806.3.peg.122"/>
<evidence type="ECO:0000313" key="1">
    <source>
        <dbReference type="EMBL" id="EJY47940.1"/>
    </source>
</evidence>
<proteinExistence type="predicted"/>
<dbReference type="Proteomes" id="UP000006403">
    <property type="component" value="Unassembled WGS sequence"/>
</dbReference>
<dbReference type="EMBL" id="AMBL01000003">
    <property type="protein sequence ID" value="EJY47940.1"/>
    <property type="molecule type" value="Genomic_DNA"/>
</dbReference>
<dbReference type="RefSeq" id="WP_002309415.1">
    <property type="nucleotide sequence ID" value="NZ_JH813127.1"/>
</dbReference>
<comment type="caution">
    <text evidence="1">The sequence shown here is derived from an EMBL/GenBank/DDBJ whole genome shotgun (WGS) entry which is preliminary data.</text>
</comment>
<sequence length="57" mass="6412">MNKISALEKGNVTEAVVATQPINEYEDALKKLINCEKQYTTLLEETTQVIDKQVVTD</sequence>
<gene>
    <name evidence="1" type="ORF">HMPREF1348_00126</name>
</gene>
<dbReference type="AlphaFoldDB" id="J7CY09"/>
<reference evidence="1 2" key="1">
    <citation type="submission" date="2012-04" db="EMBL/GenBank/DDBJ databases">
        <authorList>
            <person name="Weinstock G."/>
            <person name="Sodergren E."/>
            <person name="Lobos E.A."/>
            <person name="Fulton L."/>
            <person name="Fulton R."/>
            <person name="Courtney L."/>
            <person name="Fronick C."/>
            <person name="O'Laughlin M."/>
            <person name="Godfrey J."/>
            <person name="Wilson R.M."/>
            <person name="Miner T."/>
            <person name="Farmer C."/>
            <person name="Delehaunty K."/>
            <person name="Cordes M."/>
            <person name="Minx P."/>
            <person name="Tomlinson C."/>
            <person name="Chen J."/>
            <person name="Wollam A."/>
            <person name="Pepin K.H."/>
            <person name="Bhonagiri V."/>
            <person name="Zhang X."/>
            <person name="Suruliraj S."/>
            <person name="Warren W."/>
            <person name="Mitreva M."/>
            <person name="Mardis E.R."/>
            <person name="Wilson R.K."/>
        </authorList>
    </citation>
    <scope>NUCLEOTIDE SEQUENCE [LARGE SCALE GENOMIC DNA]</scope>
    <source>
        <strain evidence="1 2">505</strain>
    </source>
</reference>